<evidence type="ECO:0000256" key="7">
    <source>
        <dbReference type="ARBA" id="ARBA00022989"/>
    </source>
</evidence>
<dbReference type="EMBL" id="SJPK01000032">
    <property type="protein sequence ID" value="TWT52137.1"/>
    <property type="molecule type" value="Genomic_DNA"/>
</dbReference>
<dbReference type="EC" id="2.7.8.31" evidence="11"/>
<name>A0A5C5WNG6_9BACT</name>
<dbReference type="Pfam" id="PF02397">
    <property type="entry name" value="Bac_transf"/>
    <property type="match status" value="1"/>
</dbReference>
<keyword evidence="7 9" id="KW-1133">Transmembrane helix</keyword>
<evidence type="ECO:0000256" key="9">
    <source>
        <dbReference type="SAM" id="Phobius"/>
    </source>
</evidence>
<organism evidence="11 12">
    <name type="scientific">Allorhodopirellula solitaria</name>
    <dbReference type="NCBI Taxonomy" id="2527987"/>
    <lineage>
        <taxon>Bacteria</taxon>
        <taxon>Pseudomonadati</taxon>
        <taxon>Planctomycetota</taxon>
        <taxon>Planctomycetia</taxon>
        <taxon>Pirellulales</taxon>
        <taxon>Pirellulaceae</taxon>
        <taxon>Allorhodopirellula</taxon>
    </lineage>
</organism>
<feature type="transmembrane region" description="Helical" evidence="9">
    <location>
        <begin position="108"/>
        <end position="131"/>
    </location>
</feature>
<dbReference type="GO" id="GO:0089702">
    <property type="term" value="F:undecaprenyl-phosphate glucose phosphotransferase activity"/>
    <property type="evidence" value="ECO:0007669"/>
    <property type="project" value="UniProtKB-EC"/>
</dbReference>
<gene>
    <name evidence="11" type="primary">wcaJ</name>
    <name evidence="11" type="ORF">CA85_51050</name>
</gene>
<evidence type="ECO:0000256" key="8">
    <source>
        <dbReference type="ARBA" id="ARBA00023136"/>
    </source>
</evidence>
<dbReference type="PANTHER" id="PTHR30576">
    <property type="entry name" value="COLANIC BIOSYNTHESIS UDP-GLUCOSE LIPID CARRIER TRANSFERASE"/>
    <property type="match status" value="1"/>
</dbReference>
<dbReference type="NCBIfam" id="TIGR03022">
    <property type="entry name" value="WbaP_sugtrans"/>
    <property type="match status" value="1"/>
</dbReference>
<dbReference type="RefSeq" id="WP_146394089.1">
    <property type="nucleotide sequence ID" value="NZ_SJPK01000032.1"/>
</dbReference>
<dbReference type="Proteomes" id="UP000318053">
    <property type="component" value="Unassembled WGS sequence"/>
</dbReference>
<comment type="similarity">
    <text evidence="3">Belongs to the bacterial sugar transferase family.</text>
</comment>
<keyword evidence="12" id="KW-1185">Reference proteome</keyword>
<feature type="transmembrane region" description="Helical" evidence="9">
    <location>
        <begin position="169"/>
        <end position="190"/>
    </location>
</feature>
<keyword evidence="5 11" id="KW-0808">Transferase</keyword>
<feature type="transmembrane region" description="Helical" evidence="9">
    <location>
        <begin position="70"/>
        <end position="96"/>
    </location>
</feature>
<evidence type="ECO:0000256" key="5">
    <source>
        <dbReference type="ARBA" id="ARBA00022679"/>
    </source>
</evidence>
<dbReference type="Gene3D" id="3.40.50.720">
    <property type="entry name" value="NAD(P)-binding Rossmann-like Domain"/>
    <property type="match status" value="1"/>
</dbReference>
<evidence type="ECO:0000256" key="6">
    <source>
        <dbReference type="ARBA" id="ARBA00022692"/>
    </source>
</evidence>
<dbReference type="InterPro" id="IPR017475">
    <property type="entry name" value="EPS_sugar_tfrase"/>
</dbReference>
<sequence>MPSTTGSTTLPLGVVCTDAIEQLDSFVPSSIETERRRSDRRSQRQDAGNLSHRARARVAIKSAPSGYWQIVLTSIPLLLSDALSICVAALLAAFSVGELADVTLHNGMWIQLICLVGCQVIFATIFGLYPATGLSPVMELRQAVSATASAFGTVVFLNLSLATLNAGEVLVALVGFMVSVVALPIARLSVRQICAKQPWWGERAVIIGAGSQGRALYRFYERATQRGLRPVGIIDLSAAPLPNRGSETDLPHLGSIRRLEWLRRRYHLRWAIVAPGGCEPIDMSEVMSRAANLPNLLILPSQLLLPSLWASTRECGGVMGVHLRDHLQSPLGRVIKRSHDVVLATLALIGLSPLFLVIAVWIKWNSPGRVFYGHPRVGKDGEMFRVWKFRSMVMNADAVLESHLQSDPELRRQWTEDQKLRKDPRIIPGIGNFIRKTSLDELPQLWNVLVGEMSLVGPRPIVQDEIAKYRESYPLYQRVRPGITGLWQVSGRNDTSYSQRVRLDSYYVCNWSIWLDIYILIRTVRTMIFREGAY</sequence>
<feature type="transmembrane region" description="Helical" evidence="9">
    <location>
        <begin position="143"/>
        <end position="163"/>
    </location>
</feature>
<dbReference type="OrthoDB" id="9766874at2"/>
<feature type="domain" description="Bacterial sugar transferase" evidence="10">
    <location>
        <begin position="336"/>
        <end position="528"/>
    </location>
</feature>
<protein>
    <submittedName>
        <fullName evidence="11">UDP-glucose:undecaprenyl-phosphate glucose-1-phosphate transferase</fullName>
        <ecNumber evidence="11">2.7.8.31</ecNumber>
    </submittedName>
</protein>
<keyword evidence="6 9" id="KW-0812">Transmembrane</keyword>
<evidence type="ECO:0000256" key="3">
    <source>
        <dbReference type="ARBA" id="ARBA00006464"/>
    </source>
</evidence>
<evidence type="ECO:0000313" key="11">
    <source>
        <dbReference type="EMBL" id="TWT52137.1"/>
    </source>
</evidence>
<comment type="caution">
    <text evidence="11">The sequence shown here is derived from an EMBL/GenBank/DDBJ whole genome shotgun (WGS) entry which is preliminary data.</text>
</comment>
<evidence type="ECO:0000256" key="4">
    <source>
        <dbReference type="ARBA" id="ARBA00022475"/>
    </source>
</evidence>
<evidence type="ECO:0000256" key="1">
    <source>
        <dbReference type="ARBA" id="ARBA00004141"/>
    </source>
</evidence>
<reference evidence="11 12" key="1">
    <citation type="submission" date="2019-02" db="EMBL/GenBank/DDBJ databases">
        <title>Deep-cultivation of Planctomycetes and their phenomic and genomic characterization uncovers novel biology.</title>
        <authorList>
            <person name="Wiegand S."/>
            <person name="Jogler M."/>
            <person name="Boedeker C."/>
            <person name="Pinto D."/>
            <person name="Vollmers J."/>
            <person name="Rivas-Marin E."/>
            <person name="Kohn T."/>
            <person name="Peeters S.H."/>
            <person name="Heuer A."/>
            <person name="Rast P."/>
            <person name="Oberbeckmann S."/>
            <person name="Bunk B."/>
            <person name="Jeske O."/>
            <person name="Meyerdierks A."/>
            <person name="Storesund J.E."/>
            <person name="Kallscheuer N."/>
            <person name="Luecker S."/>
            <person name="Lage O.M."/>
            <person name="Pohl T."/>
            <person name="Merkel B.J."/>
            <person name="Hornburger P."/>
            <person name="Mueller R.-W."/>
            <person name="Bruemmer F."/>
            <person name="Labrenz M."/>
            <person name="Spormann A.M."/>
            <person name="Op Den Camp H."/>
            <person name="Overmann J."/>
            <person name="Amann R."/>
            <person name="Jetten M.S.M."/>
            <person name="Mascher T."/>
            <person name="Medema M.H."/>
            <person name="Devos D.P."/>
            <person name="Kaster A.-K."/>
            <person name="Ovreas L."/>
            <person name="Rohde M."/>
            <person name="Galperin M.Y."/>
            <person name="Jogler C."/>
        </authorList>
    </citation>
    <scope>NUCLEOTIDE SEQUENCE [LARGE SCALE GENOMIC DNA]</scope>
    <source>
        <strain evidence="11 12">CA85</strain>
    </source>
</reference>
<evidence type="ECO:0000259" key="10">
    <source>
        <dbReference type="Pfam" id="PF02397"/>
    </source>
</evidence>
<dbReference type="PANTHER" id="PTHR30576:SF4">
    <property type="entry name" value="UNDECAPRENYL-PHOSPHATE GALACTOSE PHOSPHOTRANSFERASE"/>
    <property type="match status" value="1"/>
</dbReference>
<feature type="transmembrane region" description="Helical" evidence="9">
    <location>
        <begin position="341"/>
        <end position="362"/>
    </location>
</feature>
<evidence type="ECO:0000313" key="12">
    <source>
        <dbReference type="Proteomes" id="UP000318053"/>
    </source>
</evidence>
<keyword evidence="4" id="KW-1003">Cell membrane</keyword>
<proteinExistence type="inferred from homology"/>
<keyword evidence="8 9" id="KW-0472">Membrane</keyword>
<dbReference type="GO" id="GO:0005886">
    <property type="term" value="C:plasma membrane"/>
    <property type="evidence" value="ECO:0007669"/>
    <property type="project" value="UniProtKB-SubCell"/>
</dbReference>
<comment type="subcellular location">
    <subcellularLocation>
        <location evidence="2">Cell membrane</location>
    </subcellularLocation>
    <subcellularLocation>
        <location evidence="1">Membrane</location>
        <topology evidence="1">Multi-pass membrane protein</topology>
    </subcellularLocation>
</comment>
<dbReference type="GO" id="GO:0000271">
    <property type="term" value="P:polysaccharide biosynthetic process"/>
    <property type="evidence" value="ECO:0007669"/>
    <property type="project" value="InterPro"/>
</dbReference>
<dbReference type="AlphaFoldDB" id="A0A5C5WNG6"/>
<dbReference type="NCBIfam" id="TIGR03025">
    <property type="entry name" value="EPS_sugtrans"/>
    <property type="match status" value="1"/>
</dbReference>
<accession>A0A5C5WNG6</accession>
<dbReference type="InterPro" id="IPR017472">
    <property type="entry name" value="Undecaprenyl-P_galact_Ptfrase"/>
</dbReference>
<evidence type="ECO:0000256" key="2">
    <source>
        <dbReference type="ARBA" id="ARBA00004236"/>
    </source>
</evidence>
<dbReference type="InterPro" id="IPR003362">
    <property type="entry name" value="Bact_transf"/>
</dbReference>